<evidence type="ECO:0000313" key="2">
    <source>
        <dbReference type="EMBL" id="MEP0816176.1"/>
    </source>
</evidence>
<comment type="caution">
    <text evidence="2">The sequence shown here is derived from an EMBL/GenBank/DDBJ whole genome shotgun (WGS) entry which is preliminary data.</text>
</comment>
<protein>
    <submittedName>
        <fullName evidence="2">Uncharacterized protein</fullName>
    </submittedName>
</protein>
<dbReference type="Proteomes" id="UP001464891">
    <property type="component" value="Unassembled WGS sequence"/>
</dbReference>
<gene>
    <name evidence="2" type="ORF">NC998_03590</name>
</gene>
<proteinExistence type="predicted"/>
<evidence type="ECO:0000313" key="3">
    <source>
        <dbReference type="Proteomes" id="UP001464891"/>
    </source>
</evidence>
<keyword evidence="3" id="KW-1185">Reference proteome</keyword>
<dbReference type="RefSeq" id="WP_190431917.1">
    <property type="nucleotide sequence ID" value="NZ_JAMPKM010000001.1"/>
</dbReference>
<name>A0ABV0J333_9CYAN</name>
<sequence length="123" mass="14124">MNISEQLSHQRVKHIVNSYQLHLEPSDLIDDFEDYLADLLRVYPAALIELALVETLVDNWLTVPLVRGFQFLLQAHQKLKTWEQQPIVSTITPEQFQQIAGLDPSPIFGPTRPTRMQPTVHPS</sequence>
<feature type="region of interest" description="Disordered" evidence="1">
    <location>
        <begin position="103"/>
        <end position="123"/>
    </location>
</feature>
<feature type="compositionally biased region" description="Polar residues" evidence="1">
    <location>
        <begin position="114"/>
        <end position="123"/>
    </location>
</feature>
<organism evidence="2 3">
    <name type="scientific">Trichocoleus desertorum GB2-A4</name>
    <dbReference type="NCBI Taxonomy" id="2933944"/>
    <lineage>
        <taxon>Bacteria</taxon>
        <taxon>Bacillati</taxon>
        <taxon>Cyanobacteriota</taxon>
        <taxon>Cyanophyceae</taxon>
        <taxon>Leptolyngbyales</taxon>
        <taxon>Trichocoleusaceae</taxon>
        <taxon>Trichocoleus</taxon>
    </lineage>
</organism>
<evidence type="ECO:0000256" key="1">
    <source>
        <dbReference type="SAM" id="MobiDB-lite"/>
    </source>
</evidence>
<dbReference type="EMBL" id="JAMPKM010000001">
    <property type="protein sequence ID" value="MEP0816176.1"/>
    <property type="molecule type" value="Genomic_DNA"/>
</dbReference>
<accession>A0ABV0J333</accession>
<reference evidence="2 3" key="1">
    <citation type="submission" date="2022-04" db="EMBL/GenBank/DDBJ databases">
        <title>Positive selection, recombination, and allopatry shape intraspecific diversity of widespread and dominant cyanobacteria.</title>
        <authorList>
            <person name="Wei J."/>
            <person name="Shu W."/>
            <person name="Hu C."/>
        </authorList>
    </citation>
    <scope>NUCLEOTIDE SEQUENCE [LARGE SCALE GENOMIC DNA]</scope>
    <source>
        <strain evidence="2 3">GB2-A4</strain>
    </source>
</reference>